<dbReference type="InterPro" id="IPR005064">
    <property type="entry name" value="BUG"/>
</dbReference>
<dbReference type="SUPFAM" id="SSF53850">
    <property type="entry name" value="Periplasmic binding protein-like II"/>
    <property type="match status" value="1"/>
</dbReference>
<dbReference type="Proteomes" id="UP000294664">
    <property type="component" value="Unassembled WGS sequence"/>
</dbReference>
<dbReference type="AlphaFoldDB" id="A0A4R3LN04"/>
<proteinExistence type="inferred from homology"/>
<evidence type="ECO:0000313" key="4">
    <source>
        <dbReference type="Proteomes" id="UP000294664"/>
    </source>
</evidence>
<dbReference type="Pfam" id="PF03401">
    <property type="entry name" value="TctC"/>
    <property type="match status" value="1"/>
</dbReference>
<keyword evidence="3" id="KW-0675">Receptor</keyword>
<comment type="similarity">
    <text evidence="1">Belongs to the UPF0065 (bug) family.</text>
</comment>
<accession>A0A4R3LN04</accession>
<evidence type="ECO:0000313" key="3">
    <source>
        <dbReference type="EMBL" id="TCT01714.1"/>
    </source>
</evidence>
<dbReference type="CDD" id="cd13578">
    <property type="entry name" value="PBP2_Bug27"/>
    <property type="match status" value="1"/>
</dbReference>
<feature type="chain" id="PRO_5020972556" evidence="2">
    <location>
        <begin position="28"/>
        <end position="327"/>
    </location>
</feature>
<comment type="caution">
    <text evidence="3">The sequence shown here is derived from an EMBL/GenBank/DDBJ whole genome shotgun (WGS) entry which is preliminary data.</text>
</comment>
<organism evidence="3 4">
    <name type="scientific">Aquabacter spiritensis</name>
    <dbReference type="NCBI Taxonomy" id="933073"/>
    <lineage>
        <taxon>Bacteria</taxon>
        <taxon>Pseudomonadati</taxon>
        <taxon>Pseudomonadota</taxon>
        <taxon>Alphaproteobacteria</taxon>
        <taxon>Hyphomicrobiales</taxon>
        <taxon>Xanthobacteraceae</taxon>
        <taxon>Aquabacter</taxon>
    </lineage>
</organism>
<dbReference type="EMBL" id="SMAI01000017">
    <property type="protein sequence ID" value="TCT01714.1"/>
    <property type="molecule type" value="Genomic_DNA"/>
</dbReference>
<dbReference type="PIRSF" id="PIRSF017082">
    <property type="entry name" value="YflP"/>
    <property type="match status" value="1"/>
</dbReference>
<dbReference type="PANTHER" id="PTHR42928">
    <property type="entry name" value="TRICARBOXYLATE-BINDING PROTEIN"/>
    <property type="match status" value="1"/>
</dbReference>
<keyword evidence="2" id="KW-0732">Signal</keyword>
<gene>
    <name evidence="3" type="ORF">EDC64_11767</name>
</gene>
<protein>
    <submittedName>
        <fullName evidence="3">Tripartite-type tricarboxylate transporter receptor subunit TctC</fullName>
    </submittedName>
</protein>
<dbReference type="PANTHER" id="PTHR42928:SF5">
    <property type="entry name" value="BLR1237 PROTEIN"/>
    <property type="match status" value="1"/>
</dbReference>
<dbReference type="Gene3D" id="3.40.190.10">
    <property type="entry name" value="Periplasmic binding protein-like II"/>
    <property type="match status" value="1"/>
</dbReference>
<evidence type="ECO:0000256" key="2">
    <source>
        <dbReference type="SAM" id="SignalP"/>
    </source>
</evidence>
<sequence>MMDESRILRRTLAAAVLWASATTMAGAQSFPEREIHLVVPFAAGGSTDFVARAVGQRVEKELGKPLVIENKPGANTIIGTRFVAQAKPDGYTLVLATNGHTTNGTMYRQLPYDDEADFTPIIRIGATPNVIAVNPKVKATTLTELLALAKADPGGLKYATAGNGTIQHLSGEMLAQRAGVKLEHIAYRGGGPASTDVMAGHVPILISGLPPAMPLIQTQRLRPLAVTGLERSPALPDVPTVASQGFPGFESSFWFAILGPAGMPPDIVRKLNTAFGAALKDPDFQKVLAREGVTVAGGSPEDLRAFMKQDKEKWGAVIKKSGIELIQ</sequence>
<evidence type="ECO:0000256" key="1">
    <source>
        <dbReference type="ARBA" id="ARBA00006987"/>
    </source>
</evidence>
<keyword evidence="4" id="KW-1185">Reference proteome</keyword>
<dbReference type="InterPro" id="IPR042100">
    <property type="entry name" value="Bug_dom1"/>
</dbReference>
<dbReference type="Gene3D" id="3.40.190.150">
    <property type="entry name" value="Bordetella uptake gene, domain 1"/>
    <property type="match status" value="1"/>
</dbReference>
<reference evidence="3 4" key="1">
    <citation type="submission" date="2019-03" db="EMBL/GenBank/DDBJ databases">
        <title>Genomic Encyclopedia of Type Strains, Phase IV (KMG-IV): sequencing the most valuable type-strain genomes for metagenomic binning, comparative biology and taxonomic classification.</title>
        <authorList>
            <person name="Goeker M."/>
        </authorList>
    </citation>
    <scope>NUCLEOTIDE SEQUENCE [LARGE SCALE GENOMIC DNA]</scope>
    <source>
        <strain evidence="3 4">DSM 9035</strain>
    </source>
</reference>
<name>A0A4R3LN04_9HYPH</name>
<feature type="signal peptide" evidence="2">
    <location>
        <begin position="1"/>
        <end position="27"/>
    </location>
</feature>